<evidence type="ECO:0008006" key="4">
    <source>
        <dbReference type="Google" id="ProtNLM"/>
    </source>
</evidence>
<dbReference type="eggNOG" id="ENOG502RXN2">
    <property type="taxonomic scope" value="Eukaryota"/>
</dbReference>
<gene>
    <name evidence="2" type="ORF">THITE_2116977</name>
</gene>
<reference evidence="2 3" key="1">
    <citation type="journal article" date="2011" name="Nat. Biotechnol.">
        <title>Comparative genomic analysis of the thermophilic biomass-degrading fungi Myceliophthora thermophila and Thielavia terrestris.</title>
        <authorList>
            <person name="Berka R.M."/>
            <person name="Grigoriev I.V."/>
            <person name="Otillar R."/>
            <person name="Salamov A."/>
            <person name="Grimwood J."/>
            <person name="Reid I."/>
            <person name="Ishmael N."/>
            <person name="John T."/>
            <person name="Darmond C."/>
            <person name="Moisan M.-C."/>
            <person name="Henrissat B."/>
            <person name="Coutinho P.M."/>
            <person name="Lombard V."/>
            <person name="Natvig D.O."/>
            <person name="Lindquist E."/>
            <person name="Schmutz J."/>
            <person name="Lucas S."/>
            <person name="Harris P."/>
            <person name="Powlowski J."/>
            <person name="Bellemare A."/>
            <person name="Taylor D."/>
            <person name="Butler G."/>
            <person name="de Vries R.P."/>
            <person name="Allijn I.E."/>
            <person name="van den Brink J."/>
            <person name="Ushinsky S."/>
            <person name="Storms R."/>
            <person name="Powell A.J."/>
            <person name="Paulsen I.T."/>
            <person name="Elbourne L.D.H."/>
            <person name="Baker S.E."/>
            <person name="Magnuson J."/>
            <person name="LaBoissiere S."/>
            <person name="Clutterbuck A.J."/>
            <person name="Martinez D."/>
            <person name="Wogulis M."/>
            <person name="de Leon A.L."/>
            <person name="Rey M.W."/>
            <person name="Tsang A."/>
        </authorList>
    </citation>
    <scope>NUCLEOTIDE SEQUENCE [LARGE SCALE GENOMIC DNA]</scope>
    <source>
        <strain evidence="3">ATCC 38088 / NRRL 8126</strain>
    </source>
</reference>
<dbReference type="SUPFAM" id="SSF53474">
    <property type="entry name" value="alpha/beta-Hydrolases"/>
    <property type="match status" value="1"/>
</dbReference>
<dbReference type="InterPro" id="IPR029058">
    <property type="entry name" value="AB_hydrolase_fold"/>
</dbReference>
<evidence type="ECO:0000256" key="1">
    <source>
        <dbReference type="SAM" id="MobiDB-lite"/>
    </source>
</evidence>
<feature type="compositionally biased region" description="Polar residues" evidence="1">
    <location>
        <begin position="294"/>
        <end position="305"/>
    </location>
</feature>
<evidence type="ECO:0000313" key="3">
    <source>
        <dbReference type="Proteomes" id="UP000008181"/>
    </source>
</evidence>
<sequence>MSLAMLPRPSLTLTVPSLHDGLPIDCRVYHPPALAASPDAPPNAPPNAPSWQKHAAIIAHPYAPLGGCYDDPIVDIVAGTLLRLGFLVGTFNFRGAQGSAGRTSWTAKAERGDYMAVVGFVSHYVHFLDPFSPAGAGADHALEGGDAAGDAAGDVPSAIRIRPPTPDYVPATTPILLLGGYSYGAMITSQLPSFEAIVALFISPECGSPAAEVRLRAQHLAEMQNTVLASARNAAIDRPTPTTPRRHVGLRVGGDEENRTSHDTRRSLSAESENKMRHGVAEYLSRTKKRHSRSCSGQSLTSQNAGGKHDEPEGAPSTHLLSIPGWTAFRPAYLLVSPLQGIVTNLVTLSVSPTLSSLPGKVWARLSTKGSREAAGLETPEPPGPAHAAAADAEAKLTQNTTLAIYGDRDGFVPVRKLRAWASRLQAVPDSRFRAHEVSGADHFWASGNVAFTLREAVRAFGASLLDHNDIDDTLK</sequence>
<dbReference type="HOGENOM" id="CLU_035149_0_0_1"/>
<evidence type="ECO:0000313" key="2">
    <source>
        <dbReference type="EMBL" id="AEO67848.1"/>
    </source>
</evidence>
<dbReference type="STRING" id="578455.G2R7D9"/>
<protein>
    <recommendedName>
        <fullName evidence="4">AB hydrolase-1 domain-containing protein</fullName>
    </recommendedName>
</protein>
<dbReference type="RefSeq" id="XP_003654184.1">
    <property type="nucleotide sequence ID" value="XM_003654136.1"/>
</dbReference>
<dbReference type="OrthoDB" id="10260961at2759"/>
<organism evidence="2 3">
    <name type="scientific">Thermothielavioides terrestris (strain ATCC 38088 / NRRL 8126)</name>
    <name type="common">Thielavia terrestris</name>
    <dbReference type="NCBI Taxonomy" id="578455"/>
    <lineage>
        <taxon>Eukaryota</taxon>
        <taxon>Fungi</taxon>
        <taxon>Dikarya</taxon>
        <taxon>Ascomycota</taxon>
        <taxon>Pezizomycotina</taxon>
        <taxon>Sordariomycetes</taxon>
        <taxon>Sordariomycetidae</taxon>
        <taxon>Sordariales</taxon>
        <taxon>Chaetomiaceae</taxon>
        <taxon>Thermothielavioides</taxon>
        <taxon>Thermothielavioides terrestris</taxon>
    </lineage>
</organism>
<dbReference type="Proteomes" id="UP000008181">
    <property type="component" value="Chromosome 3"/>
</dbReference>
<name>G2R7D9_THETT</name>
<dbReference type="PANTHER" id="PTHR42103:SF2">
    <property type="entry name" value="AB HYDROLASE-1 DOMAIN-CONTAINING PROTEIN"/>
    <property type="match status" value="1"/>
</dbReference>
<dbReference type="AlphaFoldDB" id="G2R7D9"/>
<dbReference type="KEGG" id="ttt:THITE_2116977"/>
<proteinExistence type="predicted"/>
<dbReference type="PANTHER" id="PTHR42103">
    <property type="entry name" value="ALPHA/BETA-HYDROLASES SUPERFAMILY PROTEIN"/>
    <property type="match status" value="1"/>
</dbReference>
<feature type="region of interest" description="Disordered" evidence="1">
    <location>
        <begin position="236"/>
        <end position="317"/>
    </location>
</feature>
<keyword evidence="3" id="KW-1185">Reference proteome</keyword>
<feature type="compositionally biased region" description="Basic and acidic residues" evidence="1">
    <location>
        <begin position="253"/>
        <end position="280"/>
    </location>
</feature>
<dbReference type="Gene3D" id="3.40.50.1820">
    <property type="entry name" value="alpha/beta hydrolase"/>
    <property type="match status" value="2"/>
</dbReference>
<dbReference type="EMBL" id="CP003011">
    <property type="protein sequence ID" value="AEO67848.1"/>
    <property type="molecule type" value="Genomic_DNA"/>
</dbReference>
<dbReference type="GeneID" id="11518719"/>
<accession>G2R7D9</accession>